<protein>
    <submittedName>
        <fullName evidence="3">AAA domain-containing protein</fullName>
    </submittedName>
</protein>
<dbReference type="EMBL" id="PGFA01000004">
    <property type="protein sequence ID" value="PJJ48811.1"/>
    <property type="molecule type" value="Genomic_DNA"/>
</dbReference>
<feature type="domain" description="Rad50/SbcC-type AAA" evidence="2">
    <location>
        <begin position="18"/>
        <end position="238"/>
    </location>
</feature>
<dbReference type="InterPro" id="IPR022205">
    <property type="entry name" value="DUF3732"/>
</dbReference>
<dbReference type="InterPro" id="IPR038729">
    <property type="entry name" value="Rad50/SbcC_AAA"/>
</dbReference>
<dbReference type="InterPro" id="IPR027417">
    <property type="entry name" value="P-loop_NTPase"/>
</dbReference>
<sequence>MNCFVKEVLILNNIGEKRRVSLFPGLNIITGDSKTGKSALIEIVDYCLCSRVSNIPQGVISEFASLFCIVLKFASKQLVIGRMSYWSGGATKMYFKVENAEFEPNNLTASYFAEQSPIQLKQAQLEIERHLGLSVTNMSEGNEGEMSDNKKASLRDMTSFLFQHQNLIANKHSLLYRFDDYRKRQSVIDSFPVFSGWANDNYFLLKRQKESKEREFKLINNRANSNDRFLKSLENELKGYIKSYYYLIEKPFDEQRSVQSYINNRQEILPDRSAIYVGGGIDDQYSRLTSLFEANKVAIAALSKKIKGLEDSESYAVGFQMSLSDIQSRFLGNPLKDTTYECPTCGKEHPELNQEIEALALSNERMQDELSQISTYAVSYAKEIEQLSIQRESLRRENSLISKQVADIENTFEIIQNQKNVSNAIVYAKAQLDLRIELFKENAKDINSEFTARAVELQSEIDFINTQLNQYNIGRFFAFAETELSSDLNRIGNKLDFEEQLKPLNLWFDLKTFNLTHEYKDVGLISLSEMGSGANWLTCHLALCLGLLKWFAYNSKSTVPSFLFLDQPSQVYFPKEFDATKDEDIKQVSAVFTTILEELESIKDVVGYTPQVIVTDHADNLKLKGYEFNDYVRKRWTPDNDGALI</sequence>
<dbReference type="OrthoDB" id="103556at2"/>
<evidence type="ECO:0000313" key="3">
    <source>
        <dbReference type="EMBL" id="PJJ48811.1"/>
    </source>
</evidence>
<proteinExistence type="predicted"/>
<dbReference type="AlphaFoldDB" id="A0A2M9ASX1"/>
<keyword evidence="1" id="KW-0175">Coiled coil</keyword>
<name>A0A2M9ASX1_9BACT</name>
<accession>A0A2M9ASX1</accession>
<dbReference type="Pfam" id="PF13476">
    <property type="entry name" value="AAA_23"/>
    <property type="match status" value="1"/>
</dbReference>
<dbReference type="Pfam" id="PF12532">
    <property type="entry name" value="DUF3732"/>
    <property type="match status" value="1"/>
</dbReference>
<organism evidence="3 4">
    <name type="scientific">Hymenobacter chitinivorans DSM 11115</name>
    <dbReference type="NCBI Taxonomy" id="1121954"/>
    <lineage>
        <taxon>Bacteria</taxon>
        <taxon>Pseudomonadati</taxon>
        <taxon>Bacteroidota</taxon>
        <taxon>Cytophagia</taxon>
        <taxon>Cytophagales</taxon>
        <taxon>Hymenobacteraceae</taxon>
        <taxon>Hymenobacter</taxon>
    </lineage>
</organism>
<dbReference type="Gene3D" id="3.40.50.300">
    <property type="entry name" value="P-loop containing nucleotide triphosphate hydrolases"/>
    <property type="match status" value="1"/>
</dbReference>
<dbReference type="Gene3D" id="6.10.250.3110">
    <property type="match status" value="1"/>
</dbReference>
<comment type="caution">
    <text evidence="3">The sequence shown here is derived from an EMBL/GenBank/DDBJ whole genome shotgun (WGS) entry which is preliminary data.</text>
</comment>
<gene>
    <name evidence="3" type="ORF">CLV45_4523</name>
</gene>
<dbReference type="Proteomes" id="UP000228535">
    <property type="component" value="Unassembled WGS sequence"/>
</dbReference>
<evidence type="ECO:0000256" key="1">
    <source>
        <dbReference type="SAM" id="Coils"/>
    </source>
</evidence>
<evidence type="ECO:0000313" key="4">
    <source>
        <dbReference type="Proteomes" id="UP000228535"/>
    </source>
</evidence>
<reference evidence="3 4" key="1">
    <citation type="submission" date="2017-11" db="EMBL/GenBank/DDBJ databases">
        <title>Genomic Encyclopedia of Archaeal and Bacterial Type Strains, Phase II (KMG-II): From Individual Species to Whole Genera.</title>
        <authorList>
            <person name="Goeker M."/>
        </authorList>
    </citation>
    <scope>NUCLEOTIDE SEQUENCE [LARGE SCALE GENOMIC DNA]</scope>
    <source>
        <strain evidence="3 4">DSM 11115</strain>
    </source>
</reference>
<dbReference type="RefSeq" id="WP_100338734.1">
    <property type="nucleotide sequence ID" value="NZ_PGFA01000004.1"/>
</dbReference>
<evidence type="ECO:0000259" key="2">
    <source>
        <dbReference type="Pfam" id="PF13476"/>
    </source>
</evidence>
<keyword evidence="4" id="KW-1185">Reference proteome</keyword>
<feature type="coiled-coil region" evidence="1">
    <location>
        <begin position="349"/>
        <end position="460"/>
    </location>
</feature>